<protein>
    <submittedName>
        <fullName evidence="2">Uncharacterized protein</fullName>
    </submittedName>
</protein>
<proteinExistence type="predicted"/>
<organism evidence="2 3">
    <name type="scientific">Chitinophaga jiangningensis</name>
    <dbReference type="NCBI Taxonomy" id="1419482"/>
    <lineage>
        <taxon>Bacteria</taxon>
        <taxon>Pseudomonadati</taxon>
        <taxon>Bacteroidota</taxon>
        <taxon>Chitinophagia</taxon>
        <taxon>Chitinophagales</taxon>
        <taxon>Chitinophagaceae</taxon>
        <taxon>Chitinophaga</taxon>
    </lineage>
</organism>
<gene>
    <name evidence="2" type="ORF">SAMN05444266_110134</name>
</gene>
<dbReference type="AlphaFoldDB" id="A0A1M7L4D5"/>
<keyword evidence="1" id="KW-0732">Signal</keyword>
<dbReference type="EMBL" id="FRBL01000010">
    <property type="protein sequence ID" value="SHM72893.1"/>
    <property type="molecule type" value="Genomic_DNA"/>
</dbReference>
<evidence type="ECO:0000313" key="2">
    <source>
        <dbReference type="EMBL" id="SHM72893.1"/>
    </source>
</evidence>
<reference evidence="2 3" key="1">
    <citation type="submission" date="2016-11" db="EMBL/GenBank/DDBJ databases">
        <authorList>
            <person name="Jaros S."/>
            <person name="Januszkiewicz K."/>
            <person name="Wedrychowicz H."/>
        </authorList>
    </citation>
    <scope>NUCLEOTIDE SEQUENCE [LARGE SCALE GENOMIC DNA]</scope>
    <source>
        <strain evidence="2 3">DSM 27406</strain>
    </source>
</reference>
<accession>A0A1M7L4D5</accession>
<name>A0A1M7L4D5_9BACT</name>
<evidence type="ECO:0000256" key="1">
    <source>
        <dbReference type="SAM" id="SignalP"/>
    </source>
</evidence>
<dbReference type="RefSeq" id="WP_073086301.1">
    <property type="nucleotide sequence ID" value="NZ_FRBL01000010.1"/>
</dbReference>
<feature type="chain" id="PRO_5013314529" evidence="1">
    <location>
        <begin position="22"/>
        <end position="130"/>
    </location>
</feature>
<sequence length="130" mass="14326">MKNFFIFLLMICLGRLQQTSAQSVTSTANGVVNTATTTTKIMKVLTPKLSLSTKQTTNITKLVSAYLLERNGIISLKSSNPDSYNSKFGVINNSFLGKMKTAMTIRQFTKFLGLKPGPTETAAILYILFF</sequence>
<feature type="signal peptide" evidence="1">
    <location>
        <begin position="1"/>
        <end position="21"/>
    </location>
</feature>
<keyword evidence="3" id="KW-1185">Reference proteome</keyword>
<dbReference type="OrthoDB" id="673101at2"/>
<evidence type="ECO:0000313" key="3">
    <source>
        <dbReference type="Proteomes" id="UP000184420"/>
    </source>
</evidence>
<dbReference type="Proteomes" id="UP000184420">
    <property type="component" value="Unassembled WGS sequence"/>
</dbReference>